<evidence type="ECO:0000313" key="3">
    <source>
        <dbReference type="Proteomes" id="UP000529783"/>
    </source>
</evidence>
<feature type="chain" id="PRO_5031191833" description="SH3 domain-containing protein" evidence="1">
    <location>
        <begin position="36"/>
        <end position="127"/>
    </location>
</feature>
<evidence type="ECO:0000313" key="2">
    <source>
        <dbReference type="EMBL" id="NYD47011.1"/>
    </source>
</evidence>
<dbReference type="EMBL" id="JACCBA010000001">
    <property type="protein sequence ID" value="NYD47011.1"/>
    <property type="molecule type" value="Genomic_DNA"/>
</dbReference>
<evidence type="ECO:0000256" key="1">
    <source>
        <dbReference type="SAM" id="SignalP"/>
    </source>
</evidence>
<organism evidence="2 3">
    <name type="scientific">Actinomadura luteofluorescens</name>
    <dbReference type="NCBI Taxonomy" id="46163"/>
    <lineage>
        <taxon>Bacteria</taxon>
        <taxon>Bacillati</taxon>
        <taxon>Actinomycetota</taxon>
        <taxon>Actinomycetes</taxon>
        <taxon>Streptosporangiales</taxon>
        <taxon>Thermomonosporaceae</taxon>
        <taxon>Actinomadura</taxon>
    </lineage>
</organism>
<keyword evidence="3" id="KW-1185">Reference proteome</keyword>
<dbReference type="AlphaFoldDB" id="A0A7Y9EGB8"/>
<dbReference type="Proteomes" id="UP000529783">
    <property type="component" value="Unassembled WGS sequence"/>
</dbReference>
<dbReference type="RefSeq" id="WP_179844163.1">
    <property type="nucleotide sequence ID" value="NZ_JACCBA010000001.1"/>
</dbReference>
<comment type="caution">
    <text evidence="2">The sequence shown here is derived from an EMBL/GenBank/DDBJ whole genome shotgun (WGS) entry which is preliminary data.</text>
</comment>
<gene>
    <name evidence="2" type="ORF">BJY14_002994</name>
</gene>
<proteinExistence type="predicted"/>
<feature type="signal peptide" evidence="1">
    <location>
        <begin position="1"/>
        <end position="35"/>
    </location>
</feature>
<protein>
    <recommendedName>
        <fullName evidence="4">SH3 domain-containing protein</fullName>
    </recommendedName>
</protein>
<keyword evidence="1" id="KW-0732">Signal</keyword>
<dbReference type="Gene3D" id="2.30.30.40">
    <property type="entry name" value="SH3 Domains"/>
    <property type="match status" value="1"/>
</dbReference>
<name>A0A7Y9EGB8_9ACTN</name>
<accession>A0A7Y9EGB8</accession>
<sequence>MKQTYKFVTVAFAGIVGVGVAGGTALASAPSTAEAADQAAHAVRPALDQYATGKVTSRHRLAVRSRPTTHSKRVYWLKPGQRFYIKCWTRGQKVGHTRVWYRMGYSSPKDWVTANYVKVIKGHVHHC</sequence>
<evidence type="ECO:0008006" key="4">
    <source>
        <dbReference type="Google" id="ProtNLM"/>
    </source>
</evidence>
<reference evidence="2 3" key="1">
    <citation type="submission" date="2020-07" db="EMBL/GenBank/DDBJ databases">
        <title>Sequencing the genomes of 1000 actinobacteria strains.</title>
        <authorList>
            <person name="Klenk H.-P."/>
        </authorList>
    </citation>
    <scope>NUCLEOTIDE SEQUENCE [LARGE SCALE GENOMIC DNA]</scope>
    <source>
        <strain evidence="2 3">DSM 40398</strain>
    </source>
</reference>